<dbReference type="InterPro" id="IPR010662">
    <property type="entry name" value="RBBP9/YdeN"/>
</dbReference>
<dbReference type="OrthoDB" id="9804993at2"/>
<dbReference type="SUPFAM" id="SSF53474">
    <property type="entry name" value="alpha/beta-Hydrolases"/>
    <property type="match status" value="1"/>
</dbReference>
<dbReference type="PANTHER" id="PTHR15394">
    <property type="entry name" value="SERINE HYDROLASE RBBP9"/>
    <property type="match status" value="1"/>
</dbReference>
<dbReference type="GO" id="GO:0016787">
    <property type="term" value="F:hydrolase activity"/>
    <property type="evidence" value="ECO:0007669"/>
    <property type="project" value="UniProtKB-KW"/>
</dbReference>
<name>A0A4R6BGY1_9STAP</name>
<evidence type="ECO:0000313" key="3">
    <source>
        <dbReference type="Proteomes" id="UP000295310"/>
    </source>
</evidence>
<protein>
    <submittedName>
        <fullName evidence="2">Alpha/beta hydrolase</fullName>
    </submittedName>
</protein>
<accession>A0A4R6BGY1</accession>
<sequence>MGGMNMKHVLFVHSASEQHYDSGSNPLIRYLKSQLQGIEWHTPSFPREDGQVYMNWVKVLTDSLKDIPDEDELMIIGHSFGGTVVMKYLTENQDAHHISKVVLIGSPFFGCDDKFSASENKLKENAEDTLDSKIILYHIQSEDDDRVDIRHQDCWREHFKRVNTITKTEGRHEFHQGIEDLLPILES</sequence>
<gene>
    <name evidence="2" type="ORF">ERX27_00900</name>
</gene>
<dbReference type="PANTHER" id="PTHR15394:SF3">
    <property type="entry name" value="SERINE HYDROLASE RBBP9"/>
    <property type="match status" value="1"/>
</dbReference>
<reference evidence="2 3" key="1">
    <citation type="submission" date="2019-01" db="EMBL/GenBank/DDBJ databases">
        <title>Draft genome sequences of the type strains of six Macrococcus species.</title>
        <authorList>
            <person name="Mazhar S."/>
            <person name="Altermann E."/>
            <person name="Hill C."/>
            <person name="Mcauliffe O."/>
        </authorList>
    </citation>
    <scope>NUCLEOTIDE SEQUENCE [LARGE SCALE GENOMIC DNA]</scope>
    <source>
        <strain evidence="2 3">CCM4811</strain>
    </source>
</reference>
<keyword evidence="2" id="KW-0378">Hydrolase</keyword>
<dbReference type="Proteomes" id="UP000295310">
    <property type="component" value="Unassembled WGS sequence"/>
</dbReference>
<dbReference type="InterPro" id="IPR029058">
    <property type="entry name" value="AB_hydrolase_fold"/>
</dbReference>
<proteinExistence type="predicted"/>
<dbReference type="InterPro" id="IPR012908">
    <property type="entry name" value="PGAP1-ab_dom-like"/>
</dbReference>
<dbReference type="Gene3D" id="3.40.50.1820">
    <property type="entry name" value="alpha/beta hydrolase"/>
    <property type="match status" value="1"/>
</dbReference>
<organism evidence="2 3">
    <name type="scientific">Macrococcus brunensis</name>
    <dbReference type="NCBI Taxonomy" id="198483"/>
    <lineage>
        <taxon>Bacteria</taxon>
        <taxon>Bacillati</taxon>
        <taxon>Bacillota</taxon>
        <taxon>Bacilli</taxon>
        <taxon>Bacillales</taxon>
        <taxon>Staphylococcaceae</taxon>
        <taxon>Macrococcus</taxon>
    </lineage>
</organism>
<dbReference type="Pfam" id="PF07819">
    <property type="entry name" value="PGAP1"/>
    <property type="match status" value="1"/>
</dbReference>
<dbReference type="AlphaFoldDB" id="A0A4R6BGY1"/>
<evidence type="ECO:0000259" key="1">
    <source>
        <dbReference type="Pfam" id="PF07819"/>
    </source>
</evidence>
<evidence type="ECO:0000313" key="2">
    <source>
        <dbReference type="EMBL" id="TDL99033.1"/>
    </source>
</evidence>
<dbReference type="EMBL" id="SCWA01000001">
    <property type="protein sequence ID" value="TDL99033.1"/>
    <property type="molecule type" value="Genomic_DNA"/>
</dbReference>
<feature type="domain" description="GPI inositol-deacylase PGAP1-like alpha/beta" evidence="1">
    <location>
        <begin position="68"/>
        <end position="174"/>
    </location>
</feature>
<keyword evidence="3" id="KW-1185">Reference proteome</keyword>
<comment type="caution">
    <text evidence="2">The sequence shown here is derived from an EMBL/GenBank/DDBJ whole genome shotgun (WGS) entry which is preliminary data.</text>
</comment>